<protein>
    <submittedName>
        <fullName evidence="2">GG19737</fullName>
    </submittedName>
</protein>
<reference evidence="2 3" key="1">
    <citation type="journal article" date="2007" name="Nature">
        <title>Evolution of genes and genomes on the Drosophila phylogeny.</title>
        <authorList>
            <consortium name="Drosophila 12 Genomes Consortium"/>
            <person name="Clark A.G."/>
            <person name="Eisen M.B."/>
            <person name="Smith D.R."/>
            <person name="Bergman C.M."/>
            <person name="Oliver B."/>
            <person name="Markow T.A."/>
            <person name="Kaufman T.C."/>
            <person name="Kellis M."/>
            <person name="Gelbart W."/>
            <person name="Iyer V.N."/>
            <person name="Pollard D.A."/>
            <person name="Sackton T.B."/>
            <person name="Larracuente A.M."/>
            <person name="Singh N.D."/>
            <person name="Abad J.P."/>
            <person name="Abt D.N."/>
            <person name="Adryan B."/>
            <person name="Aguade M."/>
            <person name="Akashi H."/>
            <person name="Anderson W.W."/>
            <person name="Aquadro C.F."/>
            <person name="Ardell D.H."/>
            <person name="Arguello R."/>
            <person name="Artieri C.G."/>
            <person name="Barbash D.A."/>
            <person name="Barker D."/>
            <person name="Barsanti P."/>
            <person name="Batterham P."/>
            <person name="Batzoglou S."/>
            <person name="Begun D."/>
            <person name="Bhutkar A."/>
            <person name="Blanco E."/>
            <person name="Bosak S.A."/>
            <person name="Bradley R.K."/>
            <person name="Brand A.D."/>
            <person name="Brent M.R."/>
            <person name="Brooks A.N."/>
            <person name="Brown R.H."/>
            <person name="Butlin R.K."/>
            <person name="Caggese C."/>
            <person name="Calvi B.R."/>
            <person name="Bernardo de Carvalho A."/>
            <person name="Caspi A."/>
            <person name="Castrezana S."/>
            <person name="Celniker S.E."/>
            <person name="Chang J.L."/>
            <person name="Chapple C."/>
            <person name="Chatterji S."/>
            <person name="Chinwalla A."/>
            <person name="Civetta A."/>
            <person name="Clifton S.W."/>
            <person name="Comeron J.M."/>
            <person name="Costello J.C."/>
            <person name="Coyne J.A."/>
            <person name="Daub J."/>
            <person name="David R.G."/>
            <person name="Delcher A.L."/>
            <person name="Delehaunty K."/>
            <person name="Do C.B."/>
            <person name="Ebling H."/>
            <person name="Edwards K."/>
            <person name="Eickbush T."/>
            <person name="Evans J.D."/>
            <person name="Filipski A."/>
            <person name="Findeiss S."/>
            <person name="Freyhult E."/>
            <person name="Fulton L."/>
            <person name="Fulton R."/>
            <person name="Garcia A.C."/>
            <person name="Gardiner A."/>
            <person name="Garfield D.A."/>
            <person name="Garvin B.E."/>
            <person name="Gibson G."/>
            <person name="Gilbert D."/>
            <person name="Gnerre S."/>
            <person name="Godfrey J."/>
            <person name="Good R."/>
            <person name="Gotea V."/>
            <person name="Gravely B."/>
            <person name="Greenberg A.J."/>
            <person name="Griffiths-Jones S."/>
            <person name="Gross S."/>
            <person name="Guigo R."/>
            <person name="Gustafson E.A."/>
            <person name="Haerty W."/>
            <person name="Hahn M.W."/>
            <person name="Halligan D.L."/>
            <person name="Halpern A.L."/>
            <person name="Halter G.M."/>
            <person name="Han M.V."/>
            <person name="Heger A."/>
            <person name="Hillier L."/>
            <person name="Hinrichs A.S."/>
            <person name="Holmes I."/>
            <person name="Hoskins R.A."/>
            <person name="Hubisz M.J."/>
            <person name="Hultmark D."/>
            <person name="Huntley M.A."/>
            <person name="Jaffe D.B."/>
            <person name="Jagadeeshan S."/>
            <person name="Jeck W.R."/>
            <person name="Johnson J."/>
            <person name="Jones C.D."/>
            <person name="Jordan W.C."/>
            <person name="Karpen G.H."/>
            <person name="Kataoka E."/>
            <person name="Keightley P.D."/>
            <person name="Kheradpour P."/>
            <person name="Kirkness E.F."/>
            <person name="Koerich L.B."/>
            <person name="Kristiansen K."/>
            <person name="Kudrna D."/>
            <person name="Kulathinal R.J."/>
            <person name="Kumar S."/>
            <person name="Kwok R."/>
            <person name="Lander E."/>
            <person name="Langley C.H."/>
            <person name="Lapoint R."/>
            <person name="Lazzaro B.P."/>
            <person name="Lee S.J."/>
            <person name="Levesque L."/>
            <person name="Li R."/>
            <person name="Lin C.F."/>
            <person name="Lin M.F."/>
            <person name="Lindblad-Toh K."/>
            <person name="Llopart A."/>
            <person name="Long M."/>
            <person name="Low L."/>
            <person name="Lozovsky E."/>
            <person name="Lu J."/>
            <person name="Luo M."/>
            <person name="Machado C.A."/>
            <person name="Makalowski W."/>
            <person name="Marzo M."/>
            <person name="Matsuda M."/>
            <person name="Matzkin L."/>
            <person name="McAllister B."/>
            <person name="McBride C.S."/>
            <person name="McKernan B."/>
            <person name="McKernan K."/>
            <person name="Mendez-Lago M."/>
            <person name="Minx P."/>
            <person name="Mollenhauer M.U."/>
            <person name="Montooth K."/>
            <person name="Mount S.M."/>
            <person name="Mu X."/>
            <person name="Myers E."/>
            <person name="Negre B."/>
            <person name="Newfeld S."/>
            <person name="Nielsen R."/>
            <person name="Noor M.A."/>
            <person name="O'Grady P."/>
            <person name="Pachter L."/>
            <person name="Papaceit M."/>
            <person name="Parisi M.J."/>
            <person name="Parisi M."/>
            <person name="Parts L."/>
            <person name="Pedersen J.S."/>
            <person name="Pesole G."/>
            <person name="Phillippy A.M."/>
            <person name="Ponting C.P."/>
            <person name="Pop M."/>
            <person name="Porcelli D."/>
            <person name="Powell J.R."/>
            <person name="Prohaska S."/>
            <person name="Pruitt K."/>
            <person name="Puig M."/>
            <person name="Quesneville H."/>
            <person name="Ram K.R."/>
            <person name="Rand D."/>
            <person name="Rasmussen M.D."/>
            <person name="Reed L.K."/>
            <person name="Reenan R."/>
            <person name="Reily A."/>
            <person name="Remington K.A."/>
            <person name="Rieger T.T."/>
            <person name="Ritchie M.G."/>
            <person name="Robin C."/>
            <person name="Rogers Y.H."/>
            <person name="Rohde C."/>
            <person name="Rozas J."/>
            <person name="Rubenfield M.J."/>
            <person name="Ruiz A."/>
            <person name="Russo S."/>
            <person name="Salzberg S.L."/>
            <person name="Sanchez-Gracia A."/>
            <person name="Saranga D.J."/>
            <person name="Sato H."/>
            <person name="Schaeffer S.W."/>
            <person name="Schatz M.C."/>
            <person name="Schlenke T."/>
            <person name="Schwartz R."/>
            <person name="Segarra C."/>
            <person name="Singh R.S."/>
            <person name="Sirot L."/>
            <person name="Sirota M."/>
            <person name="Sisneros N.B."/>
            <person name="Smith C.D."/>
            <person name="Smith T.F."/>
            <person name="Spieth J."/>
            <person name="Stage D.E."/>
            <person name="Stark A."/>
            <person name="Stephan W."/>
            <person name="Strausberg R.L."/>
            <person name="Strempel S."/>
            <person name="Sturgill D."/>
            <person name="Sutton G."/>
            <person name="Sutton G.G."/>
            <person name="Tao W."/>
            <person name="Teichmann S."/>
            <person name="Tobari Y.N."/>
            <person name="Tomimura Y."/>
            <person name="Tsolas J.M."/>
            <person name="Valente V.L."/>
            <person name="Venter E."/>
            <person name="Venter J.C."/>
            <person name="Vicario S."/>
            <person name="Vieira F.G."/>
            <person name="Vilella A.J."/>
            <person name="Villasante A."/>
            <person name="Walenz B."/>
            <person name="Wang J."/>
            <person name="Wasserman M."/>
            <person name="Watts T."/>
            <person name="Wilson D."/>
            <person name="Wilson R.K."/>
            <person name="Wing R.A."/>
            <person name="Wolfner M.F."/>
            <person name="Wong A."/>
            <person name="Wong G.K."/>
            <person name="Wu C.I."/>
            <person name="Wu G."/>
            <person name="Yamamoto D."/>
            <person name="Yang H.P."/>
            <person name="Yang S.P."/>
            <person name="Yorke J.A."/>
            <person name="Yoshida K."/>
            <person name="Zdobnov E."/>
            <person name="Zhang P."/>
            <person name="Zhang Y."/>
            <person name="Zimin A.V."/>
            <person name="Baldwin J."/>
            <person name="Abdouelleil A."/>
            <person name="Abdulkadir J."/>
            <person name="Abebe A."/>
            <person name="Abera B."/>
            <person name="Abreu J."/>
            <person name="Acer S.C."/>
            <person name="Aftuck L."/>
            <person name="Alexander A."/>
            <person name="An P."/>
            <person name="Anderson E."/>
            <person name="Anderson S."/>
            <person name="Arachi H."/>
            <person name="Azer M."/>
            <person name="Bachantsang P."/>
            <person name="Barry A."/>
            <person name="Bayul T."/>
            <person name="Berlin A."/>
            <person name="Bessette D."/>
            <person name="Bloom T."/>
            <person name="Blye J."/>
            <person name="Boguslavskiy L."/>
            <person name="Bonnet C."/>
            <person name="Boukhgalter B."/>
            <person name="Bourzgui I."/>
            <person name="Brown A."/>
            <person name="Cahill P."/>
            <person name="Channer S."/>
            <person name="Cheshatsang Y."/>
            <person name="Chuda L."/>
            <person name="Citroen M."/>
            <person name="Collymore A."/>
            <person name="Cooke P."/>
            <person name="Costello M."/>
            <person name="D'Aco K."/>
            <person name="Daza R."/>
            <person name="De Haan G."/>
            <person name="DeGray S."/>
            <person name="DeMaso C."/>
            <person name="Dhargay N."/>
            <person name="Dooley K."/>
            <person name="Dooley E."/>
            <person name="Doricent M."/>
            <person name="Dorje P."/>
            <person name="Dorjee K."/>
            <person name="Dupes A."/>
            <person name="Elong R."/>
            <person name="Falk J."/>
            <person name="Farina A."/>
            <person name="Faro S."/>
            <person name="Ferguson D."/>
            <person name="Fisher S."/>
            <person name="Foley C.D."/>
            <person name="Franke A."/>
            <person name="Friedrich D."/>
            <person name="Gadbois L."/>
            <person name="Gearin G."/>
            <person name="Gearin C.R."/>
            <person name="Giannoukos G."/>
            <person name="Goode T."/>
            <person name="Graham J."/>
            <person name="Grandbois E."/>
            <person name="Grewal S."/>
            <person name="Gyaltsen K."/>
            <person name="Hafez N."/>
            <person name="Hagos B."/>
            <person name="Hall J."/>
            <person name="Henson C."/>
            <person name="Hollinger A."/>
            <person name="Honan T."/>
            <person name="Huard M.D."/>
            <person name="Hughes L."/>
            <person name="Hurhula B."/>
            <person name="Husby M.E."/>
            <person name="Kamat A."/>
            <person name="Kanga B."/>
            <person name="Kashin S."/>
            <person name="Khazanovich D."/>
            <person name="Kisner P."/>
            <person name="Lance K."/>
            <person name="Lara M."/>
            <person name="Lee W."/>
            <person name="Lennon N."/>
            <person name="Letendre F."/>
            <person name="LeVine R."/>
            <person name="Lipovsky A."/>
            <person name="Liu X."/>
            <person name="Liu J."/>
            <person name="Liu S."/>
            <person name="Lokyitsang T."/>
            <person name="Lokyitsang Y."/>
            <person name="Lubonja R."/>
            <person name="Lui A."/>
            <person name="MacDonald P."/>
            <person name="Magnisalis V."/>
            <person name="Maru K."/>
            <person name="Matthews C."/>
            <person name="McCusker W."/>
            <person name="McDonough S."/>
            <person name="Mehta T."/>
            <person name="Meldrim J."/>
            <person name="Meneus L."/>
            <person name="Mihai O."/>
            <person name="Mihalev A."/>
            <person name="Mihova T."/>
            <person name="Mittelman R."/>
            <person name="Mlenga V."/>
            <person name="Montmayeur A."/>
            <person name="Mulrain L."/>
            <person name="Navidi A."/>
            <person name="Naylor J."/>
            <person name="Negash T."/>
            <person name="Nguyen T."/>
            <person name="Nguyen N."/>
            <person name="Nicol R."/>
            <person name="Norbu C."/>
            <person name="Norbu N."/>
            <person name="Novod N."/>
            <person name="O'Neill B."/>
            <person name="Osman S."/>
            <person name="Markiewicz E."/>
            <person name="Oyono O.L."/>
            <person name="Patti C."/>
            <person name="Phunkhang P."/>
            <person name="Pierre F."/>
            <person name="Priest M."/>
            <person name="Raghuraman S."/>
            <person name="Rege F."/>
            <person name="Reyes R."/>
            <person name="Rise C."/>
            <person name="Rogov P."/>
            <person name="Ross K."/>
            <person name="Ryan E."/>
            <person name="Settipalli S."/>
            <person name="Shea T."/>
            <person name="Sherpa N."/>
            <person name="Shi L."/>
            <person name="Shih D."/>
            <person name="Sparrow T."/>
            <person name="Spaulding J."/>
            <person name="Stalker J."/>
            <person name="Stange-Thomann N."/>
            <person name="Stavropoulos S."/>
            <person name="Stone C."/>
            <person name="Strader C."/>
            <person name="Tesfaye S."/>
            <person name="Thomson T."/>
            <person name="Thoulutsang Y."/>
            <person name="Thoulutsang D."/>
            <person name="Topham K."/>
            <person name="Topping I."/>
            <person name="Tsamla T."/>
            <person name="Vassiliev H."/>
            <person name="Vo A."/>
            <person name="Wangchuk T."/>
            <person name="Wangdi T."/>
            <person name="Weiand M."/>
            <person name="Wilkinson J."/>
            <person name="Wilson A."/>
            <person name="Yadav S."/>
            <person name="Young G."/>
            <person name="Yu Q."/>
            <person name="Zembek L."/>
            <person name="Zhong D."/>
            <person name="Zimmer A."/>
            <person name="Zwirko Z."/>
            <person name="Jaffe D.B."/>
            <person name="Alvarez P."/>
            <person name="Brockman W."/>
            <person name="Butler J."/>
            <person name="Chin C."/>
            <person name="Gnerre S."/>
            <person name="Grabherr M."/>
            <person name="Kleber M."/>
            <person name="Mauceli E."/>
            <person name="MacCallum I."/>
        </authorList>
    </citation>
    <scope>NUCLEOTIDE SEQUENCE [LARGE SCALE GENOMIC DNA]</scope>
    <source>
        <strain evidence="2 3">TSC#14021-0224.01</strain>
    </source>
</reference>
<name>B3P439_DROER</name>
<dbReference type="EMBL" id="CH954181">
    <property type="protein sequence ID" value="EDV49213.1"/>
    <property type="molecule type" value="Genomic_DNA"/>
</dbReference>
<reference evidence="2 3" key="2">
    <citation type="journal article" date="2008" name="Bioinformatics">
        <title>Assembly reconciliation.</title>
        <authorList>
            <person name="Zimin A.V."/>
            <person name="Smith D.R."/>
            <person name="Sutton G."/>
            <person name="Yorke J.A."/>
        </authorList>
    </citation>
    <scope>NUCLEOTIDE SEQUENCE [LARGE SCALE GENOMIC DNA]</scope>
    <source>
        <strain evidence="2 3">TSC#14021-0224.01</strain>
    </source>
</reference>
<feature type="region of interest" description="Disordered" evidence="1">
    <location>
        <begin position="1"/>
        <end position="52"/>
    </location>
</feature>
<gene>
    <name evidence="2" type="primary">Dere\GG19737</name>
    <name evidence="2" type="ORF">Dere_GG19737</name>
</gene>
<dbReference type="HOGENOM" id="CLU_2471387_0_0_1"/>
<keyword evidence="3" id="KW-1185">Reference proteome</keyword>
<dbReference type="Proteomes" id="UP000008711">
    <property type="component" value="Unassembled WGS sequence"/>
</dbReference>
<feature type="compositionally biased region" description="Low complexity" evidence="1">
    <location>
        <begin position="19"/>
        <end position="52"/>
    </location>
</feature>
<accession>B3P439</accession>
<evidence type="ECO:0000256" key="1">
    <source>
        <dbReference type="SAM" id="MobiDB-lite"/>
    </source>
</evidence>
<feature type="compositionally biased region" description="Basic and acidic residues" evidence="1">
    <location>
        <begin position="1"/>
        <end position="18"/>
    </location>
</feature>
<dbReference type="AlphaFoldDB" id="B3P439"/>
<evidence type="ECO:0000313" key="3">
    <source>
        <dbReference type="Proteomes" id="UP000008711"/>
    </source>
</evidence>
<evidence type="ECO:0000313" key="2">
    <source>
        <dbReference type="EMBL" id="EDV49213.1"/>
    </source>
</evidence>
<sequence length="88" mass="10145">MQFERTPETTDETVKAERQQTQQQQHQQQQQRPDSSNNKWNNNRHNNMPSSCSSTSIYISTICIEMPFSHAESCLRNSRVSDSAKLAS</sequence>
<organism evidence="2 3">
    <name type="scientific">Drosophila erecta</name>
    <name type="common">Fruit fly</name>
    <dbReference type="NCBI Taxonomy" id="7220"/>
    <lineage>
        <taxon>Eukaryota</taxon>
        <taxon>Metazoa</taxon>
        <taxon>Ecdysozoa</taxon>
        <taxon>Arthropoda</taxon>
        <taxon>Hexapoda</taxon>
        <taxon>Insecta</taxon>
        <taxon>Pterygota</taxon>
        <taxon>Neoptera</taxon>
        <taxon>Endopterygota</taxon>
        <taxon>Diptera</taxon>
        <taxon>Brachycera</taxon>
        <taxon>Muscomorpha</taxon>
        <taxon>Ephydroidea</taxon>
        <taxon>Drosophilidae</taxon>
        <taxon>Drosophila</taxon>
        <taxon>Sophophora</taxon>
    </lineage>
</organism>
<proteinExistence type="predicted"/>